<evidence type="ECO:0000256" key="3">
    <source>
        <dbReference type="ARBA" id="ARBA00023002"/>
    </source>
</evidence>
<dbReference type="FunFam" id="3.40.640.10:FF:000199">
    <property type="entry name" value="Glycine dehydrogenase [decarboxylating], mitochondrial"/>
    <property type="match status" value="1"/>
</dbReference>
<dbReference type="PANTHER" id="PTHR11773">
    <property type="entry name" value="GLYCINE DEHYDROGENASE, DECARBOXYLATING"/>
    <property type="match status" value="1"/>
</dbReference>
<dbReference type="InterPro" id="IPR049315">
    <property type="entry name" value="GDC-P_N"/>
</dbReference>
<feature type="domain" description="Glycine cleavage system P-protein N-terminal" evidence="4">
    <location>
        <begin position="2"/>
        <end position="213"/>
    </location>
</feature>
<accession>A0A0B8QG30</accession>
<comment type="caution">
    <text evidence="5">The sequence shown here is derived from an EMBL/GenBank/DDBJ whole genome shotgun (WGS) entry which is preliminary data.</text>
</comment>
<protein>
    <submittedName>
        <fullName evidence="5">Glycine dehydrogenase</fullName>
        <ecNumber evidence="5">1.4.4.2</ecNumber>
    </submittedName>
</protein>
<name>A0A0B8QG30_9VIBR</name>
<evidence type="ECO:0000313" key="5">
    <source>
        <dbReference type="EMBL" id="GAM76007.1"/>
    </source>
</evidence>
<evidence type="ECO:0000313" key="6">
    <source>
        <dbReference type="Proteomes" id="UP000031666"/>
    </source>
</evidence>
<keyword evidence="2" id="KW-0663">Pyridoxal phosphate</keyword>
<gene>
    <name evidence="5" type="ORF">JCM19241_305</name>
</gene>
<dbReference type="EMBL" id="BBSC01000005">
    <property type="protein sequence ID" value="GAM76007.1"/>
    <property type="molecule type" value="Genomic_DNA"/>
</dbReference>
<dbReference type="AlphaFoldDB" id="A0A0B8QG30"/>
<dbReference type="GO" id="GO:0030170">
    <property type="term" value="F:pyridoxal phosphate binding"/>
    <property type="evidence" value="ECO:0007669"/>
    <property type="project" value="TreeGrafter"/>
</dbReference>
<dbReference type="InterPro" id="IPR015424">
    <property type="entry name" value="PyrdxlP-dep_Trfase"/>
</dbReference>
<dbReference type="Gene3D" id="3.40.640.10">
    <property type="entry name" value="Type I PLP-dependent aspartate aminotransferase-like (Major domain)"/>
    <property type="match status" value="1"/>
</dbReference>
<dbReference type="GO" id="GO:0005829">
    <property type="term" value="C:cytosol"/>
    <property type="evidence" value="ECO:0007669"/>
    <property type="project" value="TreeGrafter"/>
</dbReference>
<proteinExistence type="predicted"/>
<evidence type="ECO:0000259" key="4">
    <source>
        <dbReference type="Pfam" id="PF02347"/>
    </source>
</evidence>
<organism evidence="5 6">
    <name type="scientific">Vibrio ishigakensis</name>
    <dbReference type="NCBI Taxonomy" id="1481914"/>
    <lineage>
        <taxon>Bacteria</taxon>
        <taxon>Pseudomonadati</taxon>
        <taxon>Pseudomonadota</taxon>
        <taxon>Gammaproteobacteria</taxon>
        <taxon>Vibrionales</taxon>
        <taxon>Vibrionaceae</taxon>
        <taxon>Vibrio</taxon>
    </lineage>
</organism>
<dbReference type="GO" id="GO:0005960">
    <property type="term" value="C:glycine cleavage complex"/>
    <property type="evidence" value="ECO:0007669"/>
    <property type="project" value="TreeGrafter"/>
</dbReference>
<dbReference type="GO" id="GO:0019464">
    <property type="term" value="P:glycine decarboxylation via glycine cleavage system"/>
    <property type="evidence" value="ECO:0007669"/>
    <property type="project" value="TreeGrafter"/>
</dbReference>
<evidence type="ECO:0000256" key="1">
    <source>
        <dbReference type="ARBA" id="ARBA00003788"/>
    </source>
</evidence>
<reference evidence="5 6" key="2">
    <citation type="submission" date="2015-01" db="EMBL/GenBank/DDBJ databases">
        <authorList>
            <consortium name="NBRP consortium"/>
            <person name="Sawabe T."/>
            <person name="Meirelles P."/>
            <person name="Feng G."/>
            <person name="Sayaka M."/>
            <person name="Hattori M."/>
            <person name="Ohkuma M."/>
        </authorList>
    </citation>
    <scope>NUCLEOTIDE SEQUENCE [LARGE SCALE GENOMIC DNA]</scope>
    <source>
        <strain evidence="6">JCM 19241</strain>
    </source>
</reference>
<dbReference type="GO" id="GO:0016594">
    <property type="term" value="F:glycine binding"/>
    <property type="evidence" value="ECO:0007669"/>
    <property type="project" value="TreeGrafter"/>
</dbReference>
<reference evidence="5 6" key="1">
    <citation type="submission" date="2015-01" db="EMBL/GenBank/DDBJ databases">
        <title>Vibrio sp. C94 JCM 19241 whole genome shotgun sequence.</title>
        <authorList>
            <person name="Sawabe T."/>
            <person name="Meirelles P."/>
            <person name="Feng G."/>
            <person name="Sayaka M."/>
            <person name="Hattori M."/>
            <person name="Ohkuma M."/>
        </authorList>
    </citation>
    <scope>NUCLEOTIDE SEQUENCE [LARGE SCALE GENOMIC DNA]</scope>
    <source>
        <strain evidence="6">JCM 19241</strain>
    </source>
</reference>
<comment type="function">
    <text evidence="1">The glycine cleavage system catalyzes the degradation of glycine. The P protein binds the alpha-amino group of glycine through its pyridoxal phosphate cofactor; CO(2) is released and the remaining methylamine moiety is then transferred to the lipoamide cofactor of the H protein.</text>
</comment>
<dbReference type="PANTHER" id="PTHR11773:SF1">
    <property type="entry name" value="GLYCINE DEHYDROGENASE (DECARBOXYLATING), MITOCHONDRIAL"/>
    <property type="match status" value="1"/>
</dbReference>
<evidence type="ECO:0000256" key="2">
    <source>
        <dbReference type="ARBA" id="ARBA00022898"/>
    </source>
</evidence>
<dbReference type="SUPFAM" id="SSF53383">
    <property type="entry name" value="PLP-dependent transferases"/>
    <property type="match status" value="1"/>
</dbReference>
<dbReference type="GO" id="GO:0004375">
    <property type="term" value="F:glycine dehydrogenase (decarboxylating) activity"/>
    <property type="evidence" value="ECO:0007669"/>
    <property type="project" value="UniProtKB-EC"/>
</dbReference>
<dbReference type="EC" id="1.4.4.2" evidence="5"/>
<keyword evidence="3 5" id="KW-0560">Oxidoreductase</keyword>
<dbReference type="InterPro" id="IPR015421">
    <property type="entry name" value="PyrdxlP-dep_Trfase_major"/>
</dbReference>
<sequence length="294" mass="32310">MKKFAELNQVKRTFIGQGYYNTFTPNVILRNVLENPGWYTAYTPYQPEISQGRLEALLNYQQMVMDLTGMEIANASLLDEATAAAEAMTLCKRAGKSKSKTFFVADDVHPQTIEVVKTRAEFIGFEVQVGPIDALPEQDVFGALVQYPTTTGEVRDLTDIIAAAQANKTLVTVATDLLASTLLKPAGEMGADVVIGSAQRFGVPVGYGGPHAASWQRVTSTSVLCLVVLSVFLSIPTATKHCVWRCRPVSSTSVVRKRLQTSVLHRHFLQTWLLSMRYSTVAKVLRLSHVVLTT</sequence>
<dbReference type="Pfam" id="PF02347">
    <property type="entry name" value="GDC-P"/>
    <property type="match status" value="1"/>
</dbReference>
<dbReference type="STRING" id="1481914.JCM19241_305"/>
<dbReference type="InterPro" id="IPR020581">
    <property type="entry name" value="GDC_P"/>
</dbReference>
<dbReference type="Proteomes" id="UP000031666">
    <property type="component" value="Unassembled WGS sequence"/>
</dbReference>